<evidence type="ECO:0000256" key="5">
    <source>
        <dbReference type="ARBA" id="ARBA00023251"/>
    </source>
</evidence>
<organism evidence="8 9">
    <name type="scientific">Microbacterium laevaniformans</name>
    <dbReference type="NCBI Taxonomy" id="36807"/>
    <lineage>
        <taxon>Bacteria</taxon>
        <taxon>Bacillati</taxon>
        <taxon>Actinomycetota</taxon>
        <taxon>Actinomycetes</taxon>
        <taxon>Micrococcales</taxon>
        <taxon>Microbacteriaceae</taxon>
        <taxon>Microbacterium</taxon>
    </lineage>
</organism>
<keyword evidence="9" id="KW-1185">Reference proteome</keyword>
<accession>A0A150HIZ2</accession>
<feature type="transmembrane region" description="Helical" evidence="6">
    <location>
        <begin position="238"/>
        <end position="262"/>
    </location>
</feature>
<feature type="transmembrane region" description="Helical" evidence="6">
    <location>
        <begin position="178"/>
        <end position="196"/>
    </location>
</feature>
<evidence type="ECO:0000256" key="2">
    <source>
        <dbReference type="ARBA" id="ARBA00022692"/>
    </source>
</evidence>
<keyword evidence="2 6" id="KW-0812">Transmembrane</keyword>
<evidence type="ECO:0000256" key="6">
    <source>
        <dbReference type="RuleBase" id="RU361157"/>
    </source>
</evidence>
<dbReference type="InterPro" id="IPR051784">
    <property type="entry name" value="Nod_factor_ABC_transporter"/>
</dbReference>
<dbReference type="InterPro" id="IPR000412">
    <property type="entry name" value="ABC_2_transport"/>
</dbReference>
<evidence type="ECO:0000259" key="7">
    <source>
        <dbReference type="PROSITE" id="PS51012"/>
    </source>
</evidence>
<evidence type="ECO:0000313" key="9">
    <source>
        <dbReference type="Proteomes" id="UP000075357"/>
    </source>
</evidence>
<dbReference type="GO" id="GO:0043190">
    <property type="term" value="C:ATP-binding cassette (ABC) transporter complex"/>
    <property type="evidence" value="ECO:0007669"/>
    <property type="project" value="InterPro"/>
</dbReference>
<comment type="caution">
    <text evidence="8">The sequence shown here is derived from an EMBL/GenBank/DDBJ whole genome shotgun (WGS) entry which is preliminary data.</text>
</comment>
<sequence>MTATTPRHTVWPVALLAVARRHALATLRTPAVVIMSVVQSVVFLLIFRYVFGGAIGTGSLDYVQFLAPNLLVVSMLFSVIGVGGAVAEDMGSGVTDRLKSLPIAPSAALAGRALAQLGLSAFTLVVTAGVALAVGFRPEAGVLGLLGVLGWCLLVALTFGWVFILAGVATRNVQAAQGIGFIVLPFTFVSGAFVPAESMPDWLRGFADNQPVTVLVQAARWLAHGDAGIAGAPHDGGYYVLVGLAWMAAILLVSAAVAVGLYRRR</sequence>
<evidence type="ECO:0000256" key="4">
    <source>
        <dbReference type="ARBA" id="ARBA00023136"/>
    </source>
</evidence>
<feature type="transmembrane region" description="Helical" evidence="6">
    <location>
        <begin position="30"/>
        <end position="50"/>
    </location>
</feature>
<keyword evidence="3 6" id="KW-1133">Transmembrane helix</keyword>
<feature type="transmembrane region" description="Helical" evidence="6">
    <location>
        <begin position="70"/>
        <end position="88"/>
    </location>
</feature>
<dbReference type="PATRIC" id="fig|36807.3.peg.7"/>
<gene>
    <name evidence="8" type="primary">drrB_1</name>
    <name evidence="8" type="ORF">Mlaev_00007</name>
</gene>
<dbReference type="PIRSF" id="PIRSF006648">
    <property type="entry name" value="DrrB"/>
    <property type="match status" value="1"/>
</dbReference>
<dbReference type="STRING" id="36807.Mlaev_00007"/>
<dbReference type="RefSeq" id="WP_061680918.1">
    <property type="nucleotide sequence ID" value="NZ_LRAD01000001.1"/>
</dbReference>
<dbReference type="AlphaFoldDB" id="A0A150HIZ2"/>
<keyword evidence="6" id="KW-0813">Transport</keyword>
<comment type="similarity">
    <text evidence="6">Belongs to the ABC-2 integral membrane protein family.</text>
</comment>
<dbReference type="PROSITE" id="PS51012">
    <property type="entry name" value="ABC_TM2"/>
    <property type="match status" value="1"/>
</dbReference>
<protein>
    <recommendedName>
        <fullName evidence="6">Transport permease protein</fullName>
    </recommendedName>
</protein>
<dbReference type="InterPro" id="IPR047817">
    <property type="entry name" value="ABC2_TM_bact-type"/>
</dbReference>
<keyword evidence="5" id="KW-0046">Antibiotic resistance</keyword>
<dbReference type="GO" id="GO:0140359">
    <property type="term" value="F:ABC-type transporter activity"/>
    <property type="evidence" value="ECO:0007669"/>
    <property type="project" value="InterPro"/>
</dbReference>
<keyword evidence="4 6" id="KW-0472">Membrane</keyword>
<feature type="transmembrane region" description="Helical" evidence="6">
    <location>
        <begin position="109"/>
        <end position="136"/>
    </location>
</feature>
<evidence type="ECO:0000313" key="8">
    <source>
        <dbReference type="EMBL" id="KXZ61964.1"/>
    </source>
</evidence>
<comment type="subcellular location">
    <subcellularLocation>
        <location evidence="6">Cell membrane</location>
        <topology evidence="6">Multi-pass membrane protein</topology>
    </subcellularLocation>
    <subcellularLocation>
        <location evidence="1">Membrane</location>
        <topology evidence="1">Multi-pass membrane protein</topology>
    </subcellularLocation>
</comment>
<dbReference type="EMBL" id="LRAD01000001">
    <property type="protein sequence ID" value="KXZ61964.1"/>
    <property type="molecule type" value="Genomic_DNA"/>
</dbReference>
<evidence type="ECO:0000256" key="1">
    <source>
        <dbReference type="ARBA" id="ARBA00004141"/>
    </source>
</evidence>
<keyword evidence="6" id="KW-1003">Cell membrane</keyword>
<proteinExistence type="inferred from homology"/>
<evidence type="ECO:0000256" key="3">
    <source>
        <dbReference type="ARBA" id="ARBA00022989"/>
    </source>
</evidence>
<dbReference type="GO" id="GO:0046677">
    <property type="term" value="P:response to antibiotic"/>
    <property type="evidence" value="ECO:0007669"/>
    <property type="project" value="UniProtKB-KW"/>
</dbReference>
<feature type="domain" description="ABC transmembrane type-2" evidence="7">
    <location>
        <begin position="31"/>
        <end position="265"/>
    </location>
</feature>
<dbReference type="Pfam" id="PF01061">
    <property type="entry name" value="ABC2_membrane"/>
    <property type="match status" value="1"/>
</dbReference>
<name>A0A150HIZ2_9MICO</name>
<dbReference type="PANTHER" id="PTHR43229:SF2">
    <property type="entry name" value="NODULATION PROTEIN J"/>
    <property type="match status" value="1"/>
</dbReference>
<reference evidence="8 9" key="1">
    <citation type="submission" date="2016-01" db="EMBL/GenBank/DDBJ databases">
        <title>Draft genome sequences of Microbacterium laevaniformans LCDC 91-0039 and the type strain of Microbacterium hominis LCDC 84-209.</title>
        <authorList>
            <person name="Bernier A.-M."/>
            <person name="Bernard K."/>
        </authorList>
    </citation>
    <scope>NUCLEOTIDE SEQUENCE [LARGE SCALE GENOMIC DNA]</scope>
    <source>
        <strain evidence="8 9">LCDC 91-0039</strain>
    </source>
</reference>
<dbReference type="InterPro" id="IPR013525">
    <property type="entry name" value="ABC2_TM"/>
</dbReference>
<dbReference type="Proteomes" id="UP000075357">
    <property type="component" value="Unassembled WGS sequence"/>
</dbReference>
<feature type="transmembrane region" description="Helical" evidence="6">
    <location>
        <begin position="142"/>
        <end position="166"/>
    </location>
</feature>
<dbReference type="PANTHER" id="PTHR43229">
    <property type="entry name" value="NODULATION PROTEIN J"/>
    <property type="match status" value="1"/>
</dbReference>